<dbReference type="AlphaFoldDB" id="A0AAV8VWA4"/>
<protein>
    <recommendedName>
        <fullName evidence="1">SET domain-containing protein</fullName>
    </recommendedName>
</protein>
<dbReference type="InterPro" id="IPR001214">
    <property type="entry name" value="SET_dom"/>
</dbReference>
<dbReference type="PANTHER" id="PTHR46455">
    <property type="entry name" value="SET AND MYND DOMAIN CONTAINING, ARTHROPOD-SPECIFIC, MEMBER 4, ISOFORM A"/>
    <property type="match status" value="1"/>
</dbReference>
<dbReference type="Gene3D" id="2.170.270.10">
    <property type="entry name" value="SET domain"/>
    <property type="match status" value="1"/>
</dbReference>
<reference evidence="2 3" key="1">
    <citation type="journal article" date="2023" name="Insect Mol. Biol.">
        <title>Genome sequencing provides insights into the evolution of gene families encoding plant cell wall-degrading enzymes in longhorned beetles.</title>
        <authorList>
            <person name="Shin N.R."/>
            <person name="Okamura Y."/>
            <person name="Kirsch R."/>
            <person name="Pauchet Y."/>
        </authorList>
    </citation>
    <scope>NUCLEOTIDE SEQUENCE [LARGE SCALE GENOMIC DNA]</scope>
    <source>
        <strain evidence="2">EAD_L_NR</strain>
    </source>
</reference>
<dbReference type="EMBL" id="JANEYG010000027">
    <property type="protein sequence ID" value="KAJ8918187.1"/>
    <property type="molecule type" value="Genomic_DNA"/>
</dbReference>
<dbReference type="PANTHER" id="PTHR46455:SF3">
    <property type="entry name" value="SET AND MYND DOMAIN CONTAINING, ARTHROPOD-SPECIFIC, MEMBER 9, ISOFORM A-RELATED"/>
    <property type="match status" value="1"/>
</dbReference>
<dbReference type="InterPro" id="IPR046341">
    <property type="entry name" value="SET_dom_sf"/>
</dbReference>
<dbReference type="GO" id="GO:0008276">
    <property type="term" value="F:protein methyltransferase activity"/>
    <property type="evidence" value="ECO:0007669"/>
    <property type="project" value="UniProtKB-ARBA"/>
</dbReference>
<dbReference type="InterPro" id="IPR053010">
    <property type="entry name" value="SET_SmydA-8"/>
</dbReference>
<organism evidence="2 3">
    <name type="scientific">Exocentrus adspersus</name>
    <dbReference type="NCBI Taxonomy" id="1586481"/>
    <lineage>
        <taxon>Eukaryota</taxon>
        <taxon>Metazoa</taxon>
        <taxon>Ecdysozoa</taxon>
        <taxon>Arthropoda</taxon>
        <taxon>Hexapoda</taxon>
        <taxon>Insecta</taxon>
        <taxon>Pterygota</taxon>
        <taxon>Neoptera</taxon>
        <taxon>Endopterygota</taxon>
        <taxon>Coleoptera</taxon>
        <taxon>Polyphaga</taxon>
        <taxon>Cucujiformia</taxon>
        <taxon>Chrysomeloidea</taxon>
        <taxon>Cerambycidae</taxon>
        <taxon>Lamiinae</taxon>
        <taxon>Acanthocinini</taxon>
        <taxon>Exocentrus</taxon>
    </lineage>
</organism>
<accession>A0AAV8VWA4</accession>
<evidence type="ECO:0000313" key="3">
    <source>
        <dbReference type="Proteomes" id="UP001159042"/>
    </source>
</evidence>
<dbReference type="SUPFAM" id="SSF82199">
    <property type="entry name" value="SET domain"/>
    <property type="match status" value="1"/>
</dbReference>
<dbReference type="GO" id="GO:0008170">
    <property type="term" value="F:N-methyltransferase activity"/>
    <property type="evidence" value="ECO:0007669"/>
    <property type="project" value="UniProtKB-ARBA"/>
</dbReference>
<comment type="caution">
    <text evidence="2">The sequence shown here is derived from an EMBL/GenBank/DDBJ whole genome shotgun (WGS) entry which is preliminary data.</text>
</comment>
<feature type="domain" description="SET" evidence="1">
    <location>
        <begin position="20"/>
        <end position="58"/>
    </location>
</feature>
<dbReference type="Pfam" id="PF00856">
    <property type="entry name" value="SET"/>
    <property type="match status" value="1"/>
</dbReference>
<proteinExistence type="predicted"/>
<keyword evidence="3" id="KW-1185">Reference proteome</keyword>
<name>A0AAV8VWA4_9CUCU</name>
<evidence type="ECO:0000259" key="1">
    <source>
        <dbReference type="Pfam" id="PF00856"/>
    </source>
</evidence>
<dbReference type="CDD" id="cd20071">
    <property type="entry name" value="SET_SMYD"/>
    <property type="match status" value="1"/>
</dbReference>
<evidence type="ECO:0000313" key="2">
    <source>
        <dbReference type="EMBL" id="KAJ8918187.1"/>
    </source>
</evidence>
<dbReference type="GO" id="GO:0008757">
    <property type="term" value="F:S-adenosylmethionine-dependent methyltransferase activity"/>
    <property type="evidence" value="ECO:0007669"/>
    <property type="project" value="UniProtKB-ARBA"/>
</dbReference>
<sequence length="255" mass="29462">MPQLFSYIPSVILGLYPLGSLANHRCFPNTSHVFDESQRMVVRAAVFIQKDTEIFHSYSRIIWGTTVRLYHLMNTKHFMCRCERCRDPTEFHTYMSAVNCTRCKGNVIPINPLSSGSQWECETCRQVVLGKEVGKIMSLLGSVLKGFDNKDFHIMYKFLTGKLAGMVPENNQIAVELKYKIVWILGYEEGFTWKELSIEHLLTKQRFCKDILSLLEELRTGQCKIRGLLLYEMYKTKKEIQSQGLKQGQVSTIVE</sequence>
<gene>
    <name evidence="2" type="ORF">NQ315_014053</name>
</gene>
<dbReference type="Proteomes" id="UP001159042">
    <property type="component" value="Unassembled WGS sequence"/>
</dbReference>